<proteinExistence type="predicted"/>
<feature type="coiled-coil region" evidence="1">
    <location>
        <begin position="55"/>
        <end position="89"/>
    </location>
</feature>
<keyword evidence="3" id="KW-1185">Reference proteome</keyword>
<reference evidence="2" key="1">
    <citation type="submission" date="2023-07" db="EMBL/GenBank/DDBJ databases">
        <title>Chromosome-level genome assembly of Artemia franciscana.</title>
        <authorList>
            <person name="Jo E."/>
        </authorList>
    </citation>
    <scope>NUCLEOTIDE SEQUENCE</scope>
    <source>
        <tissue evidence="2">Whole body</tissue>
    </source>
</reference>
<dbReference type="EMBL" id="JAVRJZ010000005">
    <property type="protein sequence ID" value="KAK2722186.1"/>
    <property type="molecule type" value="Genomic_DNA"/>
</dbReference>
<feature type="non-terminal residue" evidence="2">
    <location>
        <position position="1"/>
    </location>
</feature>
<protein>
    <submittedName>
        <fullName evidence="2">Uncharacterized protein</fullName>
    </submittedName>
</protein>
<dbReference type="AlphaFoldDB" id="A0AA88LEY3"/>
<evidence type="ECO:0000313" key="2">
    <source>
        <dbReference type="EMBL" id="KAK2722186.1"/>
    </source>
</evidence>
<evidence type="ECO:0000256" key="1">
    <source>
        <dbReference type="SAM" id="Coils"/>
    </source>
</evidence>
<feature type="non-terminal residue" evidence="2">
    <location>
        <position position="99"/>
    </location>
</feature>
<keyword evidence="1" id="KW-0175">Coiled coil</keyword>
<evidence type="ECO:0000313" key="3">
    <source>
        <dbReference type="Proteomes" id="UP001187531"/>
    </source>
</evidence>
<accession>A0AA88LEY3</accession>
<name>A0AA88LEY3_ARTSF</name>
<gene>
    <name evidence="2" type="ORF">QYM36_002666</name>
</gene>
<comment type="caution">
    <text evidence="2">The sequence shown here is derived from an EMBL/GenBank/DDBJ whole genome shotgun (WGS) entry which is preliminary data.</text>
</comment>
<organism evidence="2 3">
    <name type="scientific">Artemia franciscana</name>
    <name type="common">Brine shrimp</name>
    <name type="synonym">Artemia sanfranciscana</name>
    <dbReference type="NCBI Taxonomy" id="6661"/>
    <lineage>
        <taxon>Eukaryota</taxon>
        <taxon>Metazoa</taxon>
        <taxon>Ecdysozoa</taxon>
        <taxon>Arthropoda</taxon>
        <taxon>Crustacea</taxon>
        <taxon>Branchiopoda</taxon>
        <taxon>Anostraca</taxon>
        <taxon>Artemiidae</taxon>
        <taxon>Artemia</taxon>
    </lineage>
</organism>
<sequence>KSVLLPEELQEGLDEFFETDNEENIYLEELNRTSLVMMEQKELLSSWQNNFERLNLTYIQKIEEITQSLEKAEAENQSLRKQLNEAKCICQCCRDTPKK</sequence>
<dbReference type="Proteomes" id="UP001187531">
    <property type="component" value="Unassembled WGS sequence"/>
</dbReference>